<dbReference type="EMBL" id="BQKI01000008">
    <property type="protein sequence ID" value="GJM99800.1"/>
    <property type="molecule type" value="Genomic_DNA"/>
</dbReference>
<feature type="compositionally biased region" description="Basic and acidic residues" evidence="1">
    <location>
        <begin position="16"/>
        <end position="25"/>
    </location>
</feature>
<keyword evidence="3" id="KW-1185">Reference proteome</keyword>
<feature type="region of interest" description="Disordered" evidence="1">
    <location>
        <begin position="14"/>
        <end position="52"/>
    </location>
</feature>
<comment type="caution">
    <text evidence="2">The sequence shown here is derived from an EMBL/GenBank/DDBJ whole genome shotgun (WGS) entry which is preliminary data.</text>
</comment>
<proteinExistence type="predicted"/>
<protein>
    <submittedName>
        <fullName evidence="2">Uncharacterized protein</fullName>
    </submittedName>
</protein>
<evidence type="ECO:0000256" key="1">
    <source>
        <dbReference type="SAM" id="MobiDB-lite"/>
    </source>
</evidence>
<reference evidence="2" key="1">
    <citation type="journal article" date="2018" name="DNA Res.">
        <title>Multiple hybrid de novo genome assembly of finger millet, an orphan allotetraploid crop.</title>
        <authorList>
            <person name="Hatakeyama M."/>
            <person name="Aluri S."/>
            <person name="Balachadran M.T."/>
            <person name="Sivarajan S.R."/>
            <person name="Patrignani A."/>
            <person name="Gruter S."/>
            <person name="Poveda L."/>
            <person name="Shimizu-Inatsugi R."/>
            <person name="Baeten J."/>
            <person name="Francoijs K.J."/>
            <person name="Nataraja K.N."/>
            <person name="Reddy Y.A.N."/>
            <person name="Phadnis S."/>
            <person name="Ravikumar R.L."/>
            <person name="Schlapbach R."/>
            <person name="Sreeman S.M."/>
            <person name="Shimizu K.K."/>
        </authorList>
    </citation>
    <scope>NUCLEOTIDE SEQUENCE</scope>
</reference>
<name>A0AAV5CNP4_ELECO</name>
<reference evidence="2" key="2">
    <citation type="submission" date="2021-12" db="EMBL/GenBank/DDBJ databases">
        <title>Resequencing data analysis of finger millet.</title>
        <authorList>
            <person name="Hatakeyama M."/>
            <person name="Aluri S."/>
            <person name="Balachadran M.T."/>
            <person name="Sivarajan S.R."/>
            <person name="Poveda L."/>
            <person name="Shimizu-Inatsugi R."/>
            <person name="Schlapbach R."/>
            <person name="Sreeman S.M."/>
            <person name="Shimizu K.K."/>
        </authorList>
    </citation>
    <scope>NUCLEOTIDE SEQUENCE</scope>
</reference>
<accession>A0AAV5CNP4</accession>
<evidence type="ECO:0000313" key="3">
    <source>
        <dbReference type="Proteomes" id="UP001054889"/>
    </source>
</evidence>
<organism evidence="2 3">
    <name type="scientific">Eleusine coracana subsp. coracana</name>
    <dbReference type="NCBI Taxonomy" id="191504"/>
    <lineage>
        <taxon>Eukaryota</taxon>
        <taxon>Viridiplantae</taxon>
        <taxon>Streptophyta</taxon>
        <taxon>Embryophyta</taxon>
        <taxon>Tracheophyta</taxon>
        <taxon>Spermatophyta</taxon>
        <taxon>Magnoliopsida</taxon>
        <taxon>Liliopsida</taxon>
        <taxon>Poales</taxon>
        <taxon>Poaceae</taxon>
        <taxon>PACMAD clade</taxon>
        <taxon>Chloridoideae</taxon>
        <taxon>Cynodonteae</taxon>
        <taxon>Eleusininae</taxon>
        <taxon>Eleusine</taxon>
    </lineage>
</organism>
<dbReference type="Proteomes" id="UP001054889">
    <property type="component" value="Unassembled WGS sequence"/>
</dbReference>
<gene>
    <name evidence="2" type="primary">ga16935</name>
    <name evidence="2" type="ORF">PR202_ga16935</name>
</gene>
<dbReference type="AlphaFoldDB" id="A0AAV5CNP4"/>
<evidence type="ECO:0000313" key="2">
    <source>
        <dbReference type="EMBL" id="GJM99800.1"/>
    </source>
</evidence>
<sequence length="222" mass="25002">MECGTAIGCAETPRGCARDRGHGRGDGGSASTPGDNGDGRWRRGRFRPGRGSKAVDVGGSFFGCELQCGTGSIGTKFWSVGIGLKVLSVERSEQSTAAERRDLHLQTRWPTRKEGRFRGKRRVRAVACKKEPDREAHCTWRMSCRTDEARCGRRRRRRSIELDSGGGWRRSLLEGMEDLPTCPWVGWTQMGRQQGCRAMRLKWRQPWLACVSARREEMERAT</sequence>